<evidence type="ECO:0000313" key="3">
    <source>
        <dbReference type="Proteomes" id="UP000298061"/>
    </source>
</evidence>
<organism evidence="2 3">
    <name type="scientific">Hericium alpestre</name>
    <dbReference type="NCBI Taxonomy" id="135208"/>
    <lineage>
        <taxon>Eukaryota</taxon>
        <taxon>Fungi</taxon>
        <taxon>Dikarya</taxon>
        <taxon>Basidiomycota</taxon>
        <taxon>Agaricomycotina</taxon>
        <taxon>Agaricomycetes</taxon>
        <taxon>Russulales</taxon>
        <taxon>Hericiaceae</taxon>
        <taxon>Hericium</taxon>
    </lineage>
</organism>
<accession>A0A4Y9ZYN6</accession>
<proteinExistence type="predicted"/>
<feature type="region of interest" description="Disordered" evidence="1">
    <location>
        <begin position="1"/>
        <end position="92"/>
    </location>
</feature>
<comment type="caution">
    <text evidence="2">The sequence shown here is derived from an EMBL/GenBank/DDBJ whole genome shotgun (WGS) entry which is preliminary data.</text>
</comment>
<evidence type="ECO:0000313" key="2">
    <source>
        <dbReference type="EMBL" id="TFY79061.1"/>
    </source>
</evidence>
<protein>
    <submittedName>
        <fullName evidence="2">Uncharacterized protein</fullName>
    </submittedName>
</protein>
<keyword evidence="3" id="KW-1185">Reference proteome</keyword>
<name>A0A4Y9ZYN6_9AGAM</name>
<dbReference type="EMBL" id="SFCI01000567">
    <property type="protein sequence ID" value="TFY79061.1"/>
    <property type="molecule type" value="Genomic_DNA"/>
</dbReference>
<gene>
    <name evidence="2" type="ORF">EWM64_g4950</name>
</gene>
<evidence type="ECO:0000256" key="1">
    <source>
        <dbReference type="SAM" id="MobiDB-lite"/>
    </source>
</evidence>
<dbReference type="AlphaFoldDB" id="A0A4Y9ZYN6"/>
<reference evidence="2 3" key="1">
    <citation type="submission" date="2019-02" db="EMBL/GenBank/DDBJ databases">
        <title>Genome sequencing of the rare red list fungi Hericium alpestre (H. flagellum).</title>
        <authorList>
            <person name="Buettner E."/>
            <person name="Kellner H."/>
        </authorList>
    </citation>
    <scope>NUCLEOTIDE SEQUENCE [LARGE SCALE GENOMIC DNA]</scope>
    <source>
        <strain evidence="2 3">DSM 108284</strain>
    </source>
</reference>
<sequence>MIHKELELALEQHGIHPSHLSHCRSQSTTNPAKRKKRKRADSGSEEAGTELPQSPSKRGMSGPKGAKSSVLDTTEDTREPSSKRIKQMSTGKQAVNDVVSMVTQAGDNQAVFVGKEQKEKEVLRDPVYLEWVETIQKI</sequence>
<dbReference type="Proteomes" id="UP000298061">
    <property type="component" value="Unassembled WGS sequence"/>
</dbReference>